<keyword evidence="3" id="KW-1185">Reference proteome</keyword>
<dbReference type="EMBL" id="JAQJAC010000008">
    <property type="protein sequence ID" value="KAJ5575046.1"/>
    <property type="molecule type" value="Genomic_DNA"/>
</dbReference>
<evidence type="ECO:0000313" key="2">
    <source>
        <dbReference type="EMBL" id="KAJ5575046.1"/>
    </source>
</evidence>
<keyword evidence="1" id="KW-0472">Membrane</keyword>
<gene>
    <name evidence="2" type="ORF">N7450_008945</name>
</gene>
<dbReference type="Proteomes" id="UP001216150">
    <property type="component" value="Unassembled WGS sequence"/>
</dbReference>
<keyword evidence="1" id="KW-1133">Transmembrane helix</keyword>
<reference evidence="2 3" key="1">
    <citation type="journal article" date="2023" name="IMA Fungus">
        <title>Comparative genomic study of the Penicillium genus elucidates a diverse pangenome and 15 lateral gene transfer events.</title>
        <authorList>
            <person name="Petersen C."/>
            <person name="Sorensen T."/>
            <person name="Nielsen M.R."/>
            <person name="Sondergaard T.E."/>
            <person name="Sorensen J.L."/>
            <person name="Fitzpatrick D.A."/>
            <person name="Frisvad J.C."/>
            <person name="Nielsen K.L."/>
        </authorList>
    </citation>
    <scope>NUCLEOTIDE SEQUENCE [LARGE SCALE GENOMIC DNA]</scope>
    <source>
        <strain evidence="2 3">IBT 29057</strain>
    </source>
</reference>
<keyword evidence="1" id="KW-0812">Transmembrane</keyword>
<accession>A0AAD6DDU5</accession>
<name>A0AAD6DDU5_9EURO</name>
<proteinExistence type="predicted"/>
<evidence type="ECO:0000256" key="1">
    <source>
        <dbReference type="SAM" id="Phobius"/>
    </source>
</evidence>
<sequence length="74" mass="8832">METRPIAHSRVFDPPPLETEAPIQMAEVLRDLIDYWGWGKTIFLLILMLVWLLLLRFGNAAIDWWWRQPKAKKK</sequence>
<comment type="caution">
    <text evidence="2">The sequence shown here is derived from an EMBL/GenBank/DDBJ whole genome shotgun (WGS) entry which is preliminary data.</text>
</comment>
<feature type="transmembrane region" description="Helical" evidence="1">
    <location>
        <begin position="42"/>
        <end position="66"/>
    </location>
</feature>
<dbReference type="AlphaFoldDB" id="A0AAD6DDU5"/>
<evidence type="ECO:0000313" key="3">
    <source>
        <dbReference type="Proteomes" id="UP001216150"/>
    </source>
</evidence>
<organism evidence="2 3">
    <name type="scientific">Penicillium hetheringtonii</name>
    <dbReference type="NCBI Taxonomy" id="911720"/>
    <lineage>
        <taxon>Eukaryota</taxon>
        <taxon>Fungi</taxon>
        <taxon>Dikarya</taxon>
        <taxon>Ascomycota</taxon>
        <taxon>Pezizomycotina</taxon>
        <taxon>Eurotiomycetes</taxon>
        <taxon>Eurotiomycetidae</taxon>
        <taxon>Eurotiales</taxon>
        <taxon>Aspergillaceae</taxon>
        <taxon>Penicillium</taxon>
    </lineage>
</organism>
<protein>
    <submittedName>
        <fullName evidence="2">Uncharacterized protein</fullName>
    </submittedName>
</protein>